<dbReference type="InterPro" id="IPR036640">
    <property type="entry name" value="ABC1_TM_sf"/>
</dbReference>
<gene>
    <name evidence="14" type="ORF">B4N89_36610</name>
</gene>
<keyword evidence="6" id="KW-0547">Nucleotide-binding</keyword>
<sequence length="623" mass="64673">MTRHADPTPEPPLLPVADTAQTRYAARRLLRPHGRRALAAVALLITSTAIGLAGPLVLGRMVDAVDRYGSGAGSRVTVLAGLLAAIALAQAVLGAISHYLVVGVGESMVADLREDVLGRALDLPLDDIERTGRGDLVARAGGDVRVVADAAAETVPVFTTALATIVLTLIGMGTLDWRFALAALVAAPIQIGALRWYLRRSAPVYRAERIAEGQRAQRLLDALGAVDTVTAMRLGPAHLDAVADRSRASIDLSLTATRLRTRFFGRLNAAELVGLASVLAVGFRLVRSGTVSIGEATAAALFFHRLFNPVGSLLAVFDQLQEAAAGLARLVGVTLLPRTEEPAHPPTPQDASLHVRHVSFAYPDGPDVLTGLDLWIAPGERVALVGTTGAGKSTAAGLIAGVRAPTAGTIRLGTVGLADLGRTATRRQIAIVTQEVHVFAGTLADDLRLARPDADDATIARVLATVGADGWVGALPEGTDTRVGAGGHIPTATQAQQLALARVLLLDPPIVVLDEATADAGSTGARTLEAAASALLDGRTAIVVAHRLRQAATADRVIVLDHGRIVEQGRHDELVTAGGRYARLWRAWSAPAESRVPAAGGAPAADRTPTGRGSMSSSQTSPE</sequence>
<evidence type="ECO:0000256" key="7">
    <source>
        <dbReference type="ARBA" id="ARBA00022840"/>
    </source>
</evidence>
<comment type="subcellular location">
    <subcellularLocation>
        <location evidence="1">Cell membrane</location>
        <topology evidence="1">Multi-pass membrane protein</topology>
    </subcellularLocation>
</comment>
<dbReference type="GO" id="GO:0015421">
    <property type="term" value="F:ABC-type oligopeptide transporter activity"/>
    <property type="evidence" value="ECO:0007669"/>
    <property type="project" value="TreeGrafter"/>
</dbReference>
<name>A0A1T3NM47_9ACTN</name>
<dbReference type="PANTHER" id="PTHR43394">
    <property type="entry name" value="ATP-DEPENDENT PERMEASE MDL1, MITOCHONDRIAL"/>
    <property type="match status" value="1"/>
</dbReference>
<dbReference type="CDD" id="cd07346">
    <property type="entry name" value="ABC_6TM_exporters"/>
    <property type="match status" value="1"/>
</dbReference>
<dbReference type="SUPFAM" id="SSF52540">
    <property type="entry name" value="P-loop containing nucleoside triphosphate hydrolases"/>
    <property type="match status" value="1"/>
</dbReference>
<proteinExistence type="predicted"/>
<evidence type="ECO:0000256" key="3">
    <source>
        <dbReference type="ARBA" id="ARBA00022475"/>
    </source>
</evidence>
<evidence type="ECO:0000256" key="2">
    <source>
        <dbReference type="ARBA" id="ARBA00022448"/>
    </source>
</evidence>
<dbReference type="Gene3D" id="3.40.50.300">
    <property type="entry name" value="P-loop containing nucleotide triphosphate hydrolases"/>
    <property type="match status" value="1"/>
</dbReference>
<feature type="region of interest" description="Disordered" evidence="10">
    <location>
        <begin position="593"/>
        <end position="623"/>
    </location>
</feature>
<keyword evidence="4" id="KW-0997">Cell inner membrane</keyword>
<keyword evidence="15" id="KW-1185">Reference proteome</keyword>
<dbReference type="Gene3D" id="1.20.1560.10">
    <property type="entry name" value="ABC transporter type 1, transmembrane domain"/>
    <property type="match status" value="1"/>
</dbReference>
<keyword evidence="3" id="KW-1003">Cell membrane</keyword>
<organism evidence="14 15">
    <name type="scientific">Embleya scabrispora</name>
    <dbReference type="NCBI Taxonomy" id="159449"/>
    <lineage>
        <taxon>Bacteria</taxon>
        <taxon>Bacillati</taxon>
        <taxon>Actinomycetota</taxon>
        <taxon>Actinomycetes</taxon>
        <taxon>Kitasatosporales</taxon>
        <taxon>Streptomycetaceae</taxon>
        <taxon>Embleya</taxon>
    </lineage>
</organism>
<keyword evidence="5 11" id="KW-0812">Transmembrane</keyword>
<feature type="domain" description="ABC transporter" evidence="12">
    <location>
        <begin position="353"/>
        <end position="587"/>
    </location>
</feature>
<evidence type="ECO:0000256" key="9">
    <source>
        <dbReference type="ARBA" id="ARBA00023136"/>
    </source>
</evidence>
<evidence type="ECO:0000256" key="6">
    <source>
        <dbReference type="ARBA" id="ARBA00022741"/>
    </source>
</evidence>
<evidence type="ECO:0000259" key="12">
    <source>
        <dbReference type="PROSITE" id="PS50893"/>
    </source>
</evidence>
<dbReference type="RefSeq" id="WP_078980898.1">
    <property type="nucleotide sequence ID" value="NZ_MWQN01000003.1"/>
</dbReference>
<protein>
    <submittedName>
        <fullName evidence="14">Multidrug ABC transporter permease</fullName>
    </submittedName>
</protein>
<reference evidence="14 15" key="1">
    <citation type="submission" date="2017-03" db="EMBL/GenBank/DDBJ databases">
        <title>Draft genome sequence of Streptomyces scabrisporus NF3, endophyte isolated from Amphipterygium adstringens.</title>
        <authorList>
            <person name="Vazquez M."/>
            <person name="Ceapa C.D."/>
            <person name="Rodriguez Luna D."/>
            <person name="Sanchez Esquivel S."/>
        </authorList>
    </citation>
    <scope>NUCLEOTIDE SEQUENCE [LARGE SCALE GENOMIC DNA]</scope>
    <source>
        <strain evidence="14 15">NF3</strain>
    </source>
</reference>
<dbReference type="InterPro" id="IPR039421">
    <property type="entry name" value="Type_1_exporter"/>
</dbReference>
<dbReference type="Pfam" id="PF00005">
    <property type="entry name" value="ABC_tran"/>
    <property type="match status" value="1"/>
</dbReference>
<evidence type="ECO:0000256" key="11">
    <source>
        <dbReference type="SAM" id="Phobius"/>
    </source>
</evidence>
<evidence type="ECO:0000256" key="10">
    <source>
        <dbReference type="SAM" id="MobiDB-lite"/>
    </source>
</evidence>
<dbReference type="AlphaFoldDB" id="A0A1T3NM47"/>
<feature type="transmembrane region" description="Helical" evidence="11">
    <location>
        <begin position="267"/>
        <end position="286"/>
    </location>
</feature>
<dbReference type="FunFam" id="3.40.50.300:FF:001001">
    <property type="entry name" value="Multidrug ABC transporter ATP-binding protein"/>
    <property type="match status" value="1"/>
</dbReference>
<evidence type="ECO:0000256" key="8">
    <source>
        <dbReference type="ARBA" id="ARBA00022989"/>
    </source>
</evidence>
<evidence type="ECO:0000256" key="1">
    <source>
        <dbReference type="ARBA" id="ARBA00004651"/>
    </source>
</evidence>
<accession>A0A1T3NM47</accession>
<dbReference type="OrthoDB" id="9806127at2"/>
<evidence type="ECO:0000313" key="14">
    <source>
        <dbReference type="EMBL" id="OPC77802.1"/>
    </source>
</evidence>
<dbReference type="InterPro" id="IPR027417">
    <property type="entry name" value="P-loop_NTPase"/>
</dbReference>
<feature type="transmembrane region" description="Helical" evidence="11">
    <location>
        <begin position="37"/>
        <end position="58"/>
    </location>
</feature>
<comment type="caution">
    <text evidence="14">The sequence shown here is derived from an EMBL/GenBank/DDBJ whole genome shotgun (WGS) entry which is preliminary data.</text>
</comment>
<evidence type="ECO:0000256" key="5">
    <source>
        <dbReference type="ARBA" id="ARBA00022692"/>
    </source>
</evidence>
<dbReference type="InterPro" id="IPR003593">
    <property type="entry name" value="AAA+_ATPase"/>
</dbReference>
<feature type="domain" description="ABC transmembrane type-1" evidence="13">
    <location>
        <begin position="38"/>
        <end position="322"/>
    </location>
</feature>
<dbReference type="Pfam" id="PF00664">
    <property type="entry name" value="ABC_membrane"/>
    <property type="match status" value="1"/>
</dbReference>
<feature type="transmembrane region" description="Helical" evidence="11">
    <location>
        <begin position="155"/>
        <end position="173"/>
    </location>
</feature>
<feature type="transmembrane region" description="Helical" evidence="11">
    <location>
        <begin position="78"/>
        <end position="102"/>
    </location>
</feature>
<dbReference type="InterPro" id="IPR011527">
    <property type="entry name" value="ABC1_TM_dom"/>
</dbReference>
<dbReference type="GO" id="GO:0005524">
    <property type="term" value="F:ATP binding"/>
    <property type="evidence" value="ECO:0007669"/>
    <property type="project" value="UniProtKB-KW"/>
</dbReference>
<evidence type="ECO:0000259" key="13">
    <source>
        <dbReference type="PROSITE" id="PS50929"/>
    </source>
</evidence>
<dbReference type="SMART" id="SM00382">
    <property type="entry name" value="AAA"/>
    <property type="match status" value="1"/>
</dbReference>
<dbReference type="SUPFAM" id="SSF90123">
    <property type="entry name" value="ABC transporter transmembrane region"/>
    <property type="match status" value="1"/>
</dbReference>
<dbReference type="InterPro" id="IPR003439">
    <property type="entry name" value="ABC_transporter-like_ATP-bd"/>
</dbReference>
<dbReference type="PROSITE" id="PS50893">
    <property type="entry name" value="ABC_TRANSPORTER_2"/>
    <property type="match status" value="1"/>
</dbReference>
<evidence type="ECO:0000313" key="15">
    <source>
        <dbReference type="Proteomes" id="UP000190037"/>
    </source>
</evidence>
<dbReference type="GO" id="GO:0016887">
    <property type="term" value="F:ATP hydrolysis activity"/>
    <property type="evidence" value="ECO:0007669"/>
    <property type="project" value="InterPro"/>
</dbReference>
<dbReference type="Proteomes" id="UP000190037">
    <property type="component" value="Unassembled WGS sequence"/>
</dbReference>
<dbReference type="PANTHER" id="PTHR43394:SF1">
    <property type="entry name" value="ATP-BINDING CASSETTE SUB-FAMILY B MEMBER 10, MITOCHONDRIAL"/>
    <property type="match status" value="1"/>
</dbReference>
<dbReference type="EMBL" id="MWQN01000003">
    <property type="protein sequence ID" value="OPC77802.1"/>
    <property type="molecule type" value="Genomic_DNA"/>
</dbReference>
<dbReference type="GO" id="GO:0005886">
    <property type="term" value="C:plasma membrane"/>
    <property type="evidence" value="ECO:0007669"/>
    <property type="project" value="UniProtKB-SubCell"/>
</dbReference>
<feature type="compositionally biased region" description="Polar residues" evidence="10">
    <location>
        <begin position="611"/>
        <end position="623"/>
    </location>
</feature>
<feature type="transmembrane region" description="Helical" evidence="11">
    <location>
        <begin position="179"/>
        <end position="198"/>
    </location>
</feature>
<keyword evidence="8 11" id="KW-1133">Transmembrane helix</keyword>
<keyword evidence="9 11" id="KW-0472">Membrane</keyword>
<evidence type="ECO:0000256" key="4">
    <source>
        <dbReference type="ARBA" id="ARBA00022519"/>
    </source>
</evidence>
<keyword evidence="2" id="KW-0813">Transport</keyword>
<dbReference type="PROSITE" id="PS50929">
    <property type="entry name" value="ABC_TM1F"/>
    <property type="match status" value="1"/>
</dbReference>
<keyword evidence="7" id="KW-0067">ATP-binding</keyword>
<dbReference type="STRING" id="159449.B4N89_36610"/>